<dbReference type="SUPFAM" id="SSF48452">
    <property type="entry name" value="TPR-like"/>
    <property type="match status" value="1"/>
</dbReference>
<evidence type="ECO:0000313" key="8">
    <source>
        <dbReference type="EMBL" id="WXB93425.1"/>
    </source>
</evidence>
<gene>
    <name evidence="8" type="ORF">WDJ61_01750</name>
</gene>
<feature type="repeat" description="TPR" evidence="5">
    <location>
        <begin position="351"/>
        <end position="384"/>
    </location>
</feature>
<dbReference type="InterPro" id="IPR011990">
    <property type="entry name" value="TPR-like_helical_dom_sf"/>
</dbReference>
<evidence type="ECO:0000259" key="7">
    <source>
        <dbReference type="Pfam" id="PF06889"/>
    </source>
</evidence>
<dbReference type="Proteomes" id="UP001387364">
    <property type="component" value="Chromosome"/>
</dbReference>
<dbReference type="InterPro" id="IPR036869">
    <property type="entry name" value="J_dom_sf"/>
</dbReference>
<dbReference type="Gene3D" id="1.25.40.10">
    <property type="entry name" value="Tetratricopeptide repeat domain"/>
    <property type="match status" value="1"/>
</dbReference>
<keyword evidence="2" id="KW-0677">Repeat</keyword>
<dbReference type="RefSeq" id="WP_338752748.1">
    <property type="nucleotide sequence ID" value="NZ_CP147404.1"/>
</dbReference>
<dbReference type="InterPro" id="IPR050498">
    <property type="entry name" value="Ycf3"/>
</dbReference>
<keyword evidence="3 5" id="KW-0802">TPR repeat</keyword>
<dbReference type="Pfam" id="PF14559">
    <property type="entry name" value="TPR_19"/>
    <property type="match status" value="1"/>
</dbReference>
<dbReference type="Pfam" id="PF06889">
    <property type="entry name" value="DUF1266"/>
    <property type="match status" value="1"/>
</dbReference>
<feature type="domain" description="DUF1266" evidence="7">
    <location>
        <begin position="603"/>
        <end position="768"/>
    </location>
</feature>
<sequence length="777" mass="91467">MTIWETLEIEPTDNISIIKKAYAKKLKIHHPEDDPEGYQCLREAYDSAIKKAKLMTSGSSLQEDIKYKETSSPTRWLNVTDERDSLEHPVNTFIEEREAYNSTTKRAELMTSGSSLQEDIKYKETSNPTHWLNVTDERDSLEHPVNTFIEEQEAYDSAIKRAELMASDSFLQEDIEYEETANPALWLDVTDELDSATTLEHPVSMFMEEIAALYDDFFARIELKNWEKLLNSDVVWDVQHTSTLQNRLILFLEDHYYLPRPIWELFDQMFHWREQEEELIEEHSEETIQLLLQHINGAREMRYQFFREIDDLDYELFLQLREEVQLALMDNDLEATEDLLKEAYQLYSKDPDLLHMQGIYYMRIGHTKHALQSFNDVLSICPDDPDGLMYRARIRYDNSQFSKAINDCKQLLSHHPKHADAMLLIVKCYLEMGEDEQAYNWADKCRKISPGHLEIYSRLSQSVNPSSGTFSSEIAAEEQESIQSGKKLIVHSIFLRRIRGYIGFFIIAPFTPLPFKYIALMFIPLIWDIWRCYQLFKYHNLFYGVSDIHGASKDKHRKQFELYLQLLSLPFGANPLMTYYFVDYKFTFIRDRLIGNRELMKALKDDQNINDATELKDTIHWLLEANNHQQFNQIRYQLSALSETARNQYIQSWHKDGSKYAELFIANQGLHAIPASGISAFYWGSVIYLCRVGRRVGYLTKQEAQDYMIKAAQLLQQSYSGWTEYMNALIVGSYFYNSDIEFKYDQYHFPYTAMFFAHPKTPLLKIKWENTLLKNLD</sequence>
<dbReference type="EMBL" id="CP147404">
    <property type="protein sequence ID" value="WXB93425.1"/>
    <property type="molecule type" value="Genomic_DNA"/>
</dbReference>
<feature type="transmembrane region" description="Helical" evidence="6">
    <location>
        <begin position="562"/>
        <end position="582"/>
    </location>
</feature>
<evidence type="ECO:0000256" key="3">
    <source>
        <dbReference type="ARBA" id="ARBA00022803"/>
    </source>
</evidence>
<keyword evidence="6" id="KW-1133">Transmembrane helix</keyword>
<evidence type="ECO:0000256" key="4">
    <source>
        <dbReference type="ARBA" id="ARBA00023016"/>
    </source>
</evidence>
<name>A0ABZ2N7Z7_9BACI</name>
<dbReference type="SMART" id="SM00028">
    <property type="entry name" value="TPR"/>
    <property type="match status" value="3"/>
</dbReference>
<dbReference type="PANTHER" id="PTHR44858:SF1">
    <property type="entry name" value="UDP-N-ACETYLGLUCOSAMINE--PEPTIDE N-ACETYLGLUCOSAMINYLTRANSFERASE SPINDLY-RELATED"/>
    <property type="match status" value="1"/>
</dbReference>
<keyword evidence="6" id="KW-0812">Transmembrane</keyword>
<evidence type="ECO:0000256" key="6">
    <source>
        <dbReference type="SAM" id="Phobius"/>
    </source>
</evidence>
<evidence type="ECO:0000256" key="1">
    <source>
        <dbReference type="ARBA" id="ARBA00022705"/>
    </source>
</evidence>
<dbReference type="InterPro" id="IPR009677">
    <property type="entry name" value="DUF1266"/>
</dbReference>
<reference evidence="8 9" key="1">
    <citation type="submission" date="2024-02" db="EMBL/GenBank/DDBJ databases">
        <title>Seven novel Bacillus-like species.</title>
        <authorList>
            <person name="Liu G."/>
        </authorList>
    </citation>
    <scope>NUCLEOTIDE SEQUENCE [LARGE SCALE GENOMIC DNA]</scope>
    <source>
        <strain evidence="8 9">FJAT-52991</strain>
    </source>
</reference>
<proteinExistence type="predicted"/>
<dbReference type="PROSITE" id="PS50005">
    <property type="entry name" value="TPR"/>
    <property type="match status" value="1"/>
</dbReference>
<evidence type="ECO:0000313" key="9">
    <source>
        <dbReference type="Proteomes" id="UP001387364"/>
    </source>
</evidence>
<dbReference type="InterPro" id="IPR019734">
    <property type="entry name" value="TPR_rpt"/>
</dbReference>
<feature type="transmembrane region" description="Helical" evidence="6">
    <location>
        <begin position="501"/>
        <end position="527"/>
    </location>
</feature>
<keyword evidence="9" id="KW-1185">Reference proteome</keyword>
<evidence type="ECO:0000256" key="2">
    <source>
        <dbReference type="ARBA" id="ARBA00022737"/>
    </source>
</evidence>
<dbReference type="PANTHER" id="PTHR44858">
    <property type="entry name" value="TETRATRICOPEPTIDE REPEAT PROTEIN 6"/>
    <property type="match status" value="1"/>
</dbReference>
<evidence type="ECO:0000256" key="5">
    <source>
        <dbReference type="PROSITE-ProRule" id="PRU00339"/>
    </source>
</evidence>
<keyword evidence="1" id="KW-0235">DNA replication</keyword>
<protein>
    <submittedName>
        <fullName evidence="8">DUF1266 domain-containing protein</fullName>
    </submittedName>
</protein>
<keyword evidence="4" id="KW-0346">Stress response</keyword>
<accession>A0ABZ2N7Z7</accession>
<organism evidence="8 9">
    <name type="scientific">Bacillus kandeliae</name>
    <dbReference type="NCBI Taxonomy" id="3129297"/>
    <lineage>
        <taxon>Bacteria</taxon>
        <taxon>Bacillati</taxon>
        <taxon>Bacillota</taxon>
        <taxon>Bacilli</taxon>
        <taxon>Bacillales</taxon>
        <taxon>Bacillaceae</taxon>
        <taxon>Bacillus</taxon>
    </lineage>
</organism>
<keyword evidence="6" id="KW-0472">Membrane</keyword>
<dbReference type="SUPFAM" id="SSF46565">
    <property type="entry name" value="Chaperone J-domain"/>
    <property type="match status" value="1"/>
</dbReference>